<keyword evidence="2" id="KW-1185">Reference proteome</keyword>
<sequence>MSALLYGVCNKPISVSIVINMQEFKIGVSMAYGVLVIGICYIALGIIFKLDRKRFT</sequence>
<evidence type="ECO:0000313" key="1">
    <source>
        <dbReference type="EMBL" id="AKP44052.1"/>
    </source>
</evidence>
<dbReference type="EMBL" id="CP011968">
    <property type="protein sequence ID" value="AKP44052.1"/>
    <property type="molecule type" value="Genomic_DNA"/>
</dbReference>
<name>A0AC59G3D5_CLODI</name>
<proteinExistence type="predicted"/>
<gene>
    <name evidence="1" type="ORF">CDIF1296T_03235</name>
</gene>
<organism evidence="1 2">
    <name type="scientific">Clostridioides difficile ATCC 9689 = DSM 1296</name>
    <dbReference type="NCBI Taxonomy" id="1121308"/>
    <lineage>
        <taxon>Bacteria</taxon>
        <taxon>Bacillati</taxon>
        <taxon>Bacillota</taxon>
        <taxon>Clostridia</taxon>
        <taxon>Peptostreptococcales</taxon>
        <taxon>Peptostreptococcaceae</taxon>
        <taxon>Clostridioides</taxon>
    </lineage>
</organism>
<accession>A0AC59G3D5</accession>
<reference evidence="1 2" key="1">
    <citation type="journal article" date="2015" name="Genome Announc.">
        <title>Complete Genome Sequence of the Clostridium difficile Type Strain DSM 1296T.</title>
        <authorList>
            <person name="Riedel T."/>
            <person name="Bunk B."/>
            <person name="Wittmann J."/>
            <person name="Thurmer A."/>
            <person name="Sproer C."/>
            <person name="Gronow S."/>
            <person name="Liesegang H."/>
            <person name="Daniel R."/>
            <person name="Overmann J."/>
        </authorList>
    </citation>
    <scope>NUCLEOTIDE SEQUENCE [LARGE SCALE GENOMIC DNA]</scope>
    <source>
        <strain evidence="2">ATCC 9689 / DSM 1296 / BCRC 10642 / JCM 1296 / NCIMB 10666 / NCTC 11209 / 90556-M6S</strain>
    </source>
</reference>
<evidence type="ECO:0000313" key="2">
    <source>
        <dbReference type="Proteomes" id="UP001510562"/>
    </source>
</evidence>
<protein>
    <submittedName>
        <fullName evidence="1">ABC transporter permease</fullName>
    </submittedName>
</protein>
<dbReference type="Proteomes" id="UP001510562">
    <property type="component" value="Chromosome"/>
</dbReference>